<dbReference type="SUPFAM" id="SSF56112">
    <property type="entry name" value="Protein kinase-like (PK-like)"/>
    <property type="match status" value="1"/>
</dbReference>
<dbReference type="GO" id="GO:0005776">
    <property type="term" value="C:autophagosome"/>
    <property type="evidence" value="ECO:0007669"/>
    <property type="project" value="TreeGrafter"/>
</dbReference>
<evidence type="ECO:0000313" key="10">
    <source>
        <dbReference type="Proteomes" id="UP000245942"/>
    </source>
</evidence>
<dbReference type="GO" id="GO:0034045">
    <property type="term" value="C:phagophore assembly site membrane"/>
    <property type="evidence" value="ECO:0007669"/>
    <property type="project" value="TreeGrafter"/>
</dbReference>
<dbReference type="InterPro" id="IPR022708">
    <property type="entry name" value="Atg1-like_tMIT"/>
</dbReference>
<evidence type="ECO:0000256" key="1">
    <source>
        <dbReference type="ARBA" id="ARBA00012513"/>
    </source>
</evidence>
<dbReference type="GO" id="GO:0000422">
    <property type="term" value="P:autophagy of mitochondrion"/>
    <property type="evidence" value="ECO:0007669"/>
    <property type="project" value="TreeGrafter"/>
</dbReference>
<feature type="domain" description="Protein kinase" evidence="8">
    <location>
        <begin position="26"/>
        <end position="375"/>
    </location>
</feature>
<evidence type="ECO:0000256" key="4">
    <source>
        <dbReference type="ARBA" id="ARBA00022777"/>
    </source>
</evidence>
<feature type="compositionally biased region" description="Low complexity" evidence="7">
    <location>
        <begin position="642"/>
        <end position="666"/>
    </location>
</feature>
<proteinExistence type="predicted"/>
<feature type="compositionally biased region" description="Low complexity" evidence="7">
    <location>
        <begin position="402"/>
        <end position="411"/>
    </location>
</feature>
<dbReference type="PROSITE" id="PS50011">
    <property type="entry name" value="PROTEIN_KINASE_DOM"/>
    <property type="match status" value="1"/>
</dbReference>
<dbReference type="InterPro" id="IPR011009">
    <property type="entry name" value="Kinase-like_dom_sf"/>
</dbReference>
<feature type="region of interest" description="Disordered" evidence="7">
    <location>
        <begin position="1"/>
        <end position="29"/>
    </location>
</feature>
<protein>
    <recommendedName>
        <fullName evidence="1">non-specific serine/threonine protein kinase</fullName>
        <ecNumber evidence="1">2.7.11.1</ecNumber>
    </recommendedName>
    <alternativeName>
        <fullName evidence="6">Autophagy-related protein 1</fullName>
    </alternativeName>
</protein>
<dbReference type="InterPro" id="IPR045269">
    <property type="entry name" value="Atg1-like"/>
</dbReference>
<keyword evidence="10" id="KW-1185">Reference proteome</keyword>
<dbReference type="GO" id="GO:0061709">
    <property type="term" value="P:reticulophagy"/>
    <property type="evidence" value="ECO:0007669"/>
    <property type="project" value="TreeGrafter"/>
</dbReference>
<evidence type="ECO:0000256" key="6">
    <source>
        <dbReference type="ARBA" id="ARBA00030237"/>
    </source>
</evidence>
<keyword evidence="3" id="KW-0547">Nucleotide-binding</keyword>
<dbReference type="OrthoDB" id="346907at2759"/>
<feature type="compositionally biased region" description="Polar residues" evidence="7">
    <location>
        <begin position="498"/>
        <end position="527"/>
    </location>
</feature>
<dbReference type="GO" id="GO:0005524">
    <property type="term" value="F:ATP binding"/>
    <property type="evidence" value="ECO:0007669"/>
    <property type="project" value="UniProtKB-KW"/>
</dbReference>
<evidence type="ECO:0000259" key="8">
    <source>
        <dbReference type="PROSITE" id="PS50011"/>
    </source>
</evidence>
<dbReference type="InterPro" id="IPR008271">
    <property type="entry name" value="Ser/Thr_kinase_AS"/>
</dbReference>
<dbReference type="GeneID" id="37017142"/>
<feature type="compositionally biased region" description="Pro residues" evidence="7">
    <location>
        <begin position="417"/>
        <end position="428"/>
    </location>
</feature>
<dbReference type="Gene3D" id="3.30.200.20">
    <property type="entry name" value="Phosphorylase Kinase, domain 1"/>
    <property type="match status" value="1"/>
</dbReference>
<dbReference type="Pfam" id="PF12063">
    <property type="entry name" value="ATG1-like_MIT1"/>
    <property type="match status" value="1"/>
</dbReference>
<feature type="compositionally biased region" description="Low complexity" evidence="7">
    <location>
        <begin position="1"/>
        <end position="17"/>
    </location>
</feature>
<evidence type="ECO:0000256" key="5">
    <source>
        <dbReference type="ARBA" id="ARBA00022840"/>
    </source>
</evidence>
<keyword evidence="2" id="KW-0808">Transferase</keyword>
<dbReference type="GO" id="GO:0042594">
    <property type="term" value="P:response to starvation"/>
    <property type="evidence" value="ECO:0007669"/>
    <property type="project" value="TreeGrafter"/>
</dbReference>
<dbReference type="STRING" id="1684307.A0A316U760"/>
<organism evidence="9 10">
    <name type="scientific">Pseudomicrostroma glucosiphilum</name>
    <dbReference type="NCBI Taxonomy" id="1684307"/>
    <lineage>
        <taxon>Eukaryota</taxon>
        <taxon>Fungi</taxon>
        <taxon>Dikarya</taxon>
        <taxon>Basidiomycota</taxon>
        <taxon>Ustilaginomycotina</taxon>
        <taxon>Exobasidiomycetes</taxon>
        <taxon>Microstromatales</taxon>
        <taxon>Microstromatales incertae sedis</taxon>
        <taxon>Pseudomicrostroma</taxon>
    </lineage>
</organism>
<dbReference type="GO" id="GO:0034727">
    <property type="term" value="P:piecemeal microautophagy of the nucleus"/>
    <property type="evidence" value="ECO:0007669"/>
    <property type="project" value="TreeGrafter"/>
</dbReference>
<feature type="region of interest" description="Disordered" evidence="7">
    <location>
        <begin position="611"/>
        <end position="725"/>
    </location>
</feature>
<feature type="compositionally biased region" description="Low complexity" evidence="7">
    <location>
        <begin position="617"/>
        <end position="633"/>
    </location>
</feature>
<dbReference type="InterPro" id="IPR000719">
    <property type="entry name" value="Prot_kinase_dom"/>
</dbReference>
<dbReference type="GO" id="GO:0004674">
    <property type="term" value="F:protein serine/threonine kinase activity"/>
    <property type="evidence" value="ECO:0007669"/>
    <property type="project" value="UniProtKB-EC"/>
</dbReference>
<dbReference type="GO" id="GO:0010506">
    <property type="term" value="P:regulation of autophagy"/>
    <property type="evidence" value="ECO:0007669"/>
    <property type="project" value="InterPro"/>
</dbReference>
<dbReference type="Gene3D" id="1.10.510.10">
    <property type="entry name" value="Transferase(Phosphotransferase) domain 1"/>
    <property type="match status" value="1"/>
</dbReference>
<dbReference type="Proteomes" id="UP000245942">
    <property type="component" value="Unassembled WGS sequence"/>
</dbReference>
<keyword evidence="4 9" id="KW-0418">Kinase</keyword>
<dbReference type="Pfam" id="PF00069">
    <property type="entry name" value="Pkinase"/>
    <property type="match status" value="1"/>
</dbReference>
<sequence>MASSAASSSSRPNAAPAGTPSSIGPFHIGPEIGKGSFAVVHKGIQLQDDGNHSQSHPSSHASSSSSSSSASASAKEVAIKIVTRRKLTQKLLDNLEGEIAILKAVSHPNIVELIDCLKTESHIYLVMDFSSGGDLSQYIKRKGLLAEDALSKSSSRAFLAAAKEFPHPNDGGLNAKVVRSFLEQLAAAMEFMRVRNIVHRDIKPQNLLLQPPTSSCIALGHPAGIPQMKVADFGFARSLPAASLAETLCGSPLYMAPEILRYEKYDAKADLWSIGAVTFEMTVGKPPFRAANHVELLRRIERNDDKIKFPDERSEGTWLKEVQRRRDADEYVSIEEEKRGPTKVDDDIKTLIRALLKRRPVERMSFEDFFSSPVILGARPAKVGRQRPESPQPQEILPPTSPSSSTYSSASEGLPPRATPGPTLPLQPAPSTRVQAPPPLSQAPLPKFRSKYIVAQKSEASSAVSQNDSGAPPSRTAKATGGGGGGGEEVRAAPLVRQKSSGASSVKSVTTPASSGAPSRVPSSTKLSATSERTEGGSGSGRRPSAGALQQVSASQEDDESQYVMIEKKNVEVNALADELAYSPNQARSPLATGAATAAALLVRRPSRLTRLASGYTGPTSPSAAPKTTSSPPDTVPARPPLSTTATAPSVLSSSPSAPFALPPGARRQPSFASRRTSGGAFGSPRPTITSLPSQSVPQGSEEVDQEKSDLGRAQPTSISPIGTGGAAVARYPSVSVSPGSALARAISQASQKLFGMPSGTAVLGGGLSLRGAATLMRGRMGAIQGTPAGSAALRGETSLLLYLDDYAQKAFVLCEFADSKLSSIYPEGPHQPAWASSASSSHHQTAGSMDRQRSLSLSASSTHNTASAAAVGGGNAETIANEALQIYLKSLSFLLRGIEVVRGYLEMKGTGATGGLSSSPTISPDLNEAVQSLRRRFNETCDKADFARSKCSEVSTATSESNQQAVNKLIYDKALEIGRAAALDELENNHANVNVNVNLNANVGSSPESNTPPSLSGAGQWDIQACLLAYETAAVMLSCLLSSSAEGDASGAGGGAAGEMEETTGLTVEPFFKSINHRSQALRRRIEMGVASVPSTTPTTGVAPGASAVSKENTLGMPVGVDVGAGVGRGTLLPPAGEV</sequence>
<feature type="region of interest" description="Disordered" evidence="7">
    <location>
        <begin position="43"/>
        <end position="70"/>
    </location>
</feature>
<dbReference type="PANTHER" id="PTHR24348">
    <property type="entry name" value="SERINE/THREONINE-PROTEIN KINASE UNC-51-RELATED"/>
    <property type="match status" value="1"/>
</dbReference>
<dbReference type="AlphaFoldDB" id="A0A316U760"/>
<feature type="compositionally biased region" description="Polar residues" evidence="7">
    <location>
        <begin position="458"/>
        <end position="469"/>
    </location>
</feature>
<evidence type="ECO:0000313" key="9">
    <source>
        <dbReference type="EMBL" id="PWN18775.1"/>
    </source>
</evidence>
<name>A0A316U760_9BASI</name>
<evidence type="ECO:0000256" key="2">
    <source>
        <dbReference type="ARBA" id="ARBA00022679"/>
    </source>
</evidence>
<evidence type="ECO:0000256" key="7">
    <source>
        <dbReference type="SAM" id="MobiDB-lite"/>
    </source>
</evidence>
<keyword evidence="5" id="KW-0067">ATP-binding</keyword>
<feature type="region of interest" description="Disordered" evidence="7">
    <location>
        <begin position="833"/>
        <end position="860"/>
    </location>
</feature>
<dbReference type="GO" id="GO:0005829">
    <property type="term" value="C:cytosol"/>
    <property type="evidence" value="ECO:0007669"/>
    <property type="project" value="TreeGrafter"/>
</dbReference>
<accession>A0A316U760</accession>
<feature type="compositionally biased region" description="Low complexity" evidence="7">
    <location>
        <begin position="52"/>
        <end position="70"/>
    </location>
</feature>
<dbReference type="GO" id="GO:0000045">
    <property type="term" value="P:autophagosome assembly"/>
    <property type="evidence" value="ECO:0007669"/>
    <property type="project" value="TreeGrafter"/>
</dbReference>
<dbReference type="SMART" id="SM00220">
    <property type="entry name" value="S_TKc"/>
    <property type="match status" value="1"/>
</dbReference>
<dbReference type="EC" id="2.7.11.1" evidence="1"/>
<dbReference type="RefSeq" id="XP_025345935.1">
    <property type="nucleotide sequence ID" value="XM_025495408.1"/>
</dbReference>
<dbReference type="PANTHER" id="PTHR24348:SF22">
    <property type="entry name" value="NON-SPECIFIC SERINE_THREONINE PROTEIN KINASE"/>
    <property type="match status" value="1"/>
</dbReference>
<dbReference type="PROSITE" id="PS00108">
    <property type="entry name" value="PROTEIN_KINASE_ST"/>
    <property type="match status" value="1"/>
</dbReference>
<feature type="region of interest" description="Disordered" evidence="7">
    <location>
        <begin position="380"/>
        <end position="560"/>
    </location>
</feature>
<feature type="compositionally biased region" description="Polar residues" evidence="7">
    <location>
        <begin position="687"/>
        <end position="699"/>
    </location>
</feature>
<evidence type="ECO:0000256" key="3">
    <source>
        <dbReference type="ARBA" id="ARBA00022741"/>
    </source>
</evidence>
<dbReference type="EMBL" id="KZ819334">
    <property type="protein sequence ID" value="PWN18775.1"/>
    <property type="molecule type" value="Genomic_DNA"/>
</dbReference>
<gene>
    <name evidence="9" type="ORF">BCV69DRAFT_62635</name>
</gene>
<reference evidence="9 10" key="1">
    <citation type="journal article" date="2018" name="Mol. Biol. Evol.">
        <title>Broad Genomic Sampling Reveals a Smut Pathogenic Ancestry of the Fungal Clade Ustilaginomycotina.</title>
        <authorList>
            <person name="Kijpornyongpan T."/>
            <person name="Mondo S.J."/>
            <person name="Barry K."/>
            <person name="Sandor L."/>
            <person name="Lee J."/>
            <person name="Lipzen A."/>
            <person name="Pangilinan J."/>
            <person name="LaButti K."/>
            <person name="Hainaut M."/>
            <person name="Henrissat B."/>
            <person name="Grigoriev I.V."/>
            <person name="Spatafora J.W."/>
            <person name="Aime M.C."/>
        </authorList>
    </citation>
    <scope>NUCLEOTIDE SEQUENCE [LARGE SCALE GENOMIC DNA]</scope>
    <source>
        <strain evidence="9 10">MCA 4718</strain>
    </source>
</reference>